<dbReference type="Proteomes" id="UP000245720">
    <property type="component" value="Unassembled WGS sequence"/>
</dbReference>
<comment type="caution">
    <text evidence="1">The sequence shown here is derived from an EMBL/GenBank/DDBJ whole genome shotgun (WGS) entry which is preliminary data.</text>
</comment>
<evidence type="ECO:0000313" key="1">
    <source>
        <dbReference type="EMBL" id="PWJ10412.1"/>
    </source>
</evidence>
<accession>A0A315XU11</accession>
<reference evidence="1 2" key="1">
    <citation type="submission" date="2018-05" db="EMBL/GenBank/DDBJ databases">
        <title>The Hungate 1000. A catalogue of reference genomes from the rumen microbiome.</title>
        <authorList>
            <person name="Kelly W."/>
        </authorList>
    </citation>
    <scope>NUCLEOTIDE SEQUENCE [LARGE SCALE GENOMIC DNA]</scope>
    <source>
        <strain evidence="1 2">SAb67</strain>
    </source>
</reference>
<dbReference type="RefSeq" id="WP_109727735.1">
    <property type="nucleotide sequence ID" value="NZ_QGDI01000014.1"/>
</dbReference>
<dbReference type="EMBL" id="QGDI01000014">
    <property type="protein sequence ID" value="PWJ10412.1"/>
    <property type="molecule type" value="Genomic_DNA"/>
</dbReference>
<dbReference type="OrthoDB" id="2381482at2"/>
<dbReference type="AlphaFoldDB" id="A0A315XU11"/>
<evidence type="ECO:0000313" key="2">
    <source>
        <dbReference type="Proteomes" id="UP000245720"/>
    </source>
</evidence>
<proteinExistence type="predicted"/>
<gene>
    <name evidence="1" type="ORF">IE37_03050</name>
</gene>
<name>A0A315XU11_RUMFL</name>
<sequence>MGFKDLFNKKNKNAPKSQKETLSNVNEQATLAEDIVKMSDWIVLAMNSSGYKLDYTVQSMKEIDRFFDEQKRSGGLLESGNRGPILFAIGSYIGETAKRLYGGEWITDDNDPEGEIKAVFKFKDGSEIYPMMKAIKRYKLGSEEGVYGYFYGVSQYIDHKS</sequence>
<organism evidence="1 2">
    <name type="scientific">Ruminococcus flavefaciens</name>
    <dbReference type="NCBI Taxonomy" id="1265"/>
    <lineage>
        <taxon>Bacteria</taxon>
        <taxon>Bacillati</taxon>
        <taxon>Bacillota</taxon>
        <taxon>Clostridia</taxon>
        <taxon>Eubacteriales</taxon>
        <taxon>Oscillospiraceae</taxon>
        <taxon>Ruminococcus</taxon>
    </lineage>
</organism>
<protein>
    <submittedName>
        <fullName evidence="1">Uncharacterized protein</fullName>
    </submittedName>
</protein>